<gene>
    <name evidence="5" type="ORF">Hamer_G003646</name>
</gene>
<comment type="caution">
    <text evidence="5">The sequence shown here is derived from an EMBL/GenBank/DDBJ whole genome shotgun (WGS) entry which is preliminary data.</text>
</comment>
<keyword evidence="3" id="KW-0472">Membrane</keyword>
<evidence type="ECO:0000259" key="4">
    <source>
        <dbReference type="Pfam" id="PF01064"/>
    </source>
</evidence>
<evidence type="ECO:0000313" key="5">
    <source>
        <dbReference type="EMBL" id="KAG7164440.1"/>
    </source>
</evidence>
<dbReference type="Proteomes" id="UP000747542">
    <property type="component" value="Unassembled WGS sequence"/>
</dbReference>
<feature type="domain" description="Activin types I and II receptor" evidence="4">
    <location>
        <begin position="21"/>
        <end position="59"/>
    </location>
</feature>
<dbReference type="InterPro" id="IPR045860">
    <property type="entry name" value="Snake_toxin-like_sf"/>
</dbReference>
<dbReference type="Pfam" id="PF01064">
    <property type="entry name" value="Activin_recp"/>
    <property type="match status" value="1"/>
</dbReference>
<dbReference type="AlphaFoldDB" id="A0A8J5JZW2"/>
<evidence type="ECO:0000256" key="2">
    <source>
        <dbReference type="ARBA" id="ARBA00022729"/>
    </source>
</evidence>
<evidence type="ECO:0000256" key="1">
    <source>
        <dbReference type="ARBA" id="ARBA00004370"/>
    </source>
</evidence>
<proteinExistence type="predicted"/>
<dbReference type="EMBL" id="JAHLQT010025476">
    <property type="protein sequence ID" value="KAG7164440.1"/>
    <property type="molecule type" value="Genomic_DNA"/>
</dbReference>
<keyword evidence="5" id="KW-0675">Receptor</keyword>
<evidence type="ECO:0000313" key="6">
    <source>
        <dbReference type="Proteomes" id="UP000747542"/>
    </source>
</evidence>
<evidence type="ECO:0000256" key="3">
    <source>
        <dbReference type="ARBA" id="ARBA00023136"/>
    </source>
</evidence>
<organism evidence="5 6">
    <name type="scientific">Homarus americanus</name>
    <name type="common">American lobster</name>
    <dbReference type="NCBI Taxonomy" id="6706"/>
    <lineage>
        <taxon>Eukaryota</taxon>
        <taxon>Metazoa</taxon>
        <taxon>Ecdysozoa</taxon>
        <taxon>Arthropoda</taxon>
        <taxon>Crustacea</taxon>
        <taxon>Multicrustacea</taxon>
        <taxon>Malacostraca</taxon>
        <taxon>Eumalacostraca</taxon>
        <taxon>Eucarida</taxon>
        <taxon>Decapoda</taxon>
        <taxon>Pleocyemata</taxon>
        <taxon>Astacidea</taxon>
        <taxon>Nephropoidea</taxon>
        <taxon>Nephropidae</taxon>
        <taxon>Homarus</taxon>
    </lineage>
</organism>
<dbReference type="InterPro" id="IPR000472">
    <property type="entry name" value="Activin_recp"/>
</dbReference>
<comment type="subcellular location">
    <subcellularLocation>
        <location evidence="1">Membrane</location>
    </subcellularLocation>
</comment>
<keyword evidence="6" id="KW-1185">Reference proteome</keyword>
<protein>
    <submittedName>
        <fullName evidence="5">Putative Activin types I and II receptor domain-containing protein</fullName>
    </submittedName>
</protein>
<name>A0A8J5JZW2_HOMAM</name>
<dbReference type="Gene3D" id="2.10.60.10">
    <property type="entry name" value="CD59"/>
    <property type="match status" value="1"/>
</dbReference>
<keyword evidence="2" id="KW-0732">Signal</keyword>
<dbReference type="GO" id="GO:0016020">
    <property type="term" value="C:membrane"/>
    <property type="evidence" value="ECO:0007669"/>
    <property type="project" value="UniProtKB-SubCell"/>
</dbReference>
<reference evidence="5" key="1">
    <citation type="journal article" date="2021" name="Sci. Adv.">
        <title>The American lobster genome reveals insights on longevity, neural, and immune adaptations.</title>
        <authorList>
            <person name="Polinski J.M."/>
            <person name="Zimin A.V."/>
            <person name="Clark K.F."/>
            <person name="Kohn A.B."/>
            <person name="Sadowski N."/>
            <person name="Timp W."/>
            <person name="Ptitsyn A."/>
            <person name="Khanna P."/>
            <person name="Romanova D.Y."/>
            <person name="Williams P."/>
            <person name="Greenwood S.J."/>
            <person name="Moroz L.L."/>
            <person name="Walt D.R."/>
            <person name="Bodnar A.G."/>
        </authorList>
    </citation>
    <scope>NUCLEOTIDE SEQUENCE</scope>
    <source>
        <strain evidence="5">GMGI-L3</strain>
    </source>
</reference>
<dbReference type="GO" id="GO:0004675">
    <property type="term" value="F:transmembrane receptor protein serine/threonine kinase activity"/>
    <property type="evidence" value="ECO:0007669"/>
    <property type="project" value="InterPro"/>
</dbReference>
<sequence>MMYYVWGCNVLVFPSRAPPRNCFEKKLLIPPDRPFICTNTVSYEKYVNCCGHADFCNRDVTLPDKMRGGRLYRNCRKEWEYSSSCSKKRLVVSNSAYQKEYCCMEEKCNEFVSHSYIFESIKLPTRGEVLMWN</sequence>
<accession>A0A8J5JZW2</accession>